<evidence type="ECO:0000259" key="1">
    <source>
        <dbReference type="PROSITE" id="PS50106"/>
    </source>
</evidence>
<evidence type="ECO:0000313" key="3">
    <source>
        <dbReference type="RefSeq" id="XP_011644197.1"/>
    </source>
</evidence>
<dbReference type="AlphaFoldDB" id="A0A6I9WLN4"/>
<dbReference type="OrthoDB" id="2157641at2759"/>
<proteinExistence type="predicted"/>
<accession>A0A6I9WLN4</accession>
<dbReference type="KEGG" id="pbar:105431617"/>
<evidence type="ECO:0000313" key="2">
    <source>
        <dbReference type="Proteomes" id="UP000504615"/>
    </source>
</evidence>
<keyword evidence="2" id="KW-1185">Reference proteome</keyword>
<protein>
    <submittedName>
        <fullName evidence="3">Uncharacterized protein LOC105431617 isoform X2</fullName>
    </submittedName>
</protein>
<organism evidence="2 3">
    <name type="scientific">Pogonomyrmex barbatus</name>
    <name type="common">red harvester ant</name>
    <dbReference type="NCBI Taxonomy" id="144034"/>
    <lineage>
        <taxon>Eukaryota</taxon>
        <taxon>Metazoa</taxon>
        <taxon>Ecdysozoa</taxon>
        <taxon>Arthropoda</taxon>
        <taxon>Hexapoda</taxon>
        <taxon>Insecta</taxon>
        <taxon>Pterygota</taxon>
        <taxon>Neoptera</taxon>
        <taxon>Endopterygota</taxon>
        <taxon>Hymenoptera</taxon>
        <taxon>Apocrita</taxon>
        <taxon>Aculeata</taxon>
        <taxon>Formicoidea</taxon>
        <taxon>Formicidae</taxon>
        <taxon>Myrmicinae</taxon>
        <taxon>Pogonomyrmex</taxon>
    </lineage>
</organism>
<dbReference type="GeneID" id="105431617"/>
<dbReference type="InterPro" id="IPR001478">
    <property type="entry name" value="PDZ"/>
</dbReference>
<gene>
    <name evidence="3" type="primary">LOC105431617</name>
</gene>
<sequence>MAEEELLVTLCRGDSGSGGSFGFSLLGASASAGLPAAHVIYDIVENSPAARSGKIEQLATQTGKTFPR</sequence>
<dbReference type="Gene3D" id="2.30.42.10">
    <property type="match status" value="1"/>
</dbReference>
<dbReference type="InterPro" id="IPR036034">
    <property type="entry name" value="PDZ_sf"/>
</dbReference>
<reference evidence="3" key="1">
    <citation type="submission" date="2025-08" db="UniProtKB">
        <authorList>
            <consortium name="RefSeq"/>
        </authorList>
    </citation>
    <scope>IDENTIFICATION</scope>
</reference>
<name>A0A6I9WLN4_9HYME</name>
<dbReference type="RefSeq" id="XP_011644197.1">
    <property type="nucleotide sequence ID" value="XM_011645895.1"/>
</dbReference>
<feature type="domain" description="PDZ" evidence="1">
    <location>
        <begin position="7"/>
        <end position="56"/>
    </location>
</feature>
<dbReference type="Proteomes" id="UP000504615">
    <property type="component" value="Unplaced"/>
</dbReference>
<dbReference type="SUPFAM" id="SSF50156">
    <property type="entry name" value="PDZ domain-like"/>
    <property type="match status" value="1"/>
</dbReference>
<dbReference type="PROSITE" id="PS50106">
    <property type="entry name" value="PDZ"/>
    <property type="match status" value="1"/>
</dbReference>